<dbReference type="PANTHER" id="PTHR12069">
    <property type="entry name" value="DNA-DIRECTED RNA POLYMERASES III 80 KDA POLYPEPTIDE RNA POLYMERASE III SUBUNIT 5"/>
    <property type="match status" value="1"/>
</dbReference>
<proteinExistence type="predicted"/>
<feature type="compositionally biased region" description="Basic and acidic residues" evidence="1">
    <location>
        <begin position="134"/>
        <end position="156"/>
    </location>
</feature>
<dbReference type="GO" id="GO:0005666">
    <property type="term" value="C:RNA polymerase III complex"/>
    <property type="evidence" value="ECO:0007669"/>
    <property type="project" value="TreeGrafter"/>
</dbReference>
<dbReference type="InterPro" id="IPR006886">
    <property type="entry name" value="RNA_pol_III_Rpc5"/>
</dbReference>
<dbReference type="EMBL" id="HBHW01011961">
    <property type="protein sequence ID" value="CAE0041320.1"/>
    <property type="molecule type" value="Transcribed_RNA"/>
</dbReference>
<dbReference type="Pfam" id="PF04801">
    <property type="entry name" value="RPC5"/>
    <property type="match status" value="1"/>
</dbReference>
<evidence type="ECO:0000256" key="1">
    <source>
        <dbReference type="SAM" id="MobiDB-lite"/>
    </source>
</evidence>
<protein>
    <recommendedName>
        <fullName evidence="4">DNA-directed RNA polymerase III subunit RPC5</fullName>
    </recommendedName>
</protein>
<dbReference type="EMBL" id="HBHW01011962">
    <property type="protein sequence ID" value="CAE0041321.1"/>
    <property type="molecule type" value="Transcribed_RNA"/>
</dbReference>
<evidence type="ECO:0000313" key="3">
    <source>
        <dbReference type="EMBL" id="CAE0041321.1"/>
    </source>
</evidence>
<dbReference type="PANTHER" id="PTHR12069:SF0">
    <property type="entry name" value="DNA-DIRECTED RNA POLYMERASE III SUBUNIT RPC5"/>
    <property type="match status" value="1"/>
</dbReference>
<dbReference type="GO" id="GO:0042797">
    <property type="term" value="P:tRNA transcription by RNA polymerase III"/>
    <property type="evidence" value="ECO:0007669"/>
    <property type="project" value="TreeGrafter"/>
</dbReference>
<feature type="region of interest" description="Disordered" evidence="1">
    <location>
        <begin position="133"/>
        <end position="157"/>
    </location>
</feature>
<dbReference type="AlphaFoldDB" id="A0A7S2ZIJ4"/>
<accession>A0A7S2ZIJ4</accession>
<name>A0A7S2ZIJ4_9RHOD</name>
<sequence length="465" mass="52903">MLLEEEDEVVAEYDVRLVPSDGAVYDLQFPLRPRGLELGADRKILGGRARPRQRRLELNLELVSESAKGSFDHERLRSFGEYPQQRMVGAATASGHVANHVATMFNGRSLTLVPIDAMLQLRPDFSYVEDFQDSEAKKGEDMSNRVDTDPAEHPGEESGVEAIDVKFRRRETEKAEQRRKKSHAYLVRKREEEAWVDLEVLTIPHKECEDERSRLFDSVKVLRSLPPPTPIKGVLDKSQLGFDFLSDEYQFQTENERNVPCVPSSDYIRMLSPMSGVQPRNQGTSVMDSFLGPLSRAEIQALPLQSAVEEIIKRARIVSLNTVFEMLDRRYPVNDVFKSLESHAFTVRGNWIALNPSASVQSETVRAARDVILYMLRESTFLTTAQAKERTYDFLMDSLIEEILEEVCVKVKGTGWKLRLADDNEVIEKYSAALTKHRHEHEDRLHRADELLVEKSGTVKLSTGA</sequence>
<organism evidence="3">
    <name type="scientific">Rhodosorus marinus</name>
    <dbReference type="NCBI Taxonomy" id="101924"/>
    <lineage>
        <taxon>Eukaryota</taxon>
        <taxon>Rhodophyta</taxon>
        <taxon>Stylonematophyceae</taxon>
        <taxon>Stylonematales</taxon>
        <taxon>Stylonemataceae</taxon>
        <taxon>Rhodosorus</taxon>
    </lineage>
</organism>
<gene>
    <name evidence="2" type="ORF">RMAR00112_LOCUS9284</name>
    <name evidence="3" type="ORF">RMAR00112_LOCUS9285</name>
</gene>
<reference evidence="3" key="1">
    <citation type="submission" date="2021-01" db="EMBL/GenBank/DDBJ databases">
        <authorList>
            <person name="Corre E."/>
            <person name="Pelletier E."/>
            <person name="Niang G."/>
            <person name="Scheremetjew M."/>
            <person name="Finn R."/>
            <person name="Kale V."/>
            <person name="Holt S."/>
            <person name="Cochrane G."/>
            <person name="Meng A."/>
            <person name="Brown T."/>
            <person name="Cohen L."/>
        </authorList>
    </citation>
    <scope>NUCLEOTIDE SEQUENCE</scope>
    <source>
        <strain evidence="3">CCMP 769</strain>
    </source>
</reference>
<evidence type="ECO:0008006" key="4">
    <source>
        <dbReference type="Google" id="ProtNLM"/>
    </source>
</evidence>
<evidence type="ECO:0000313" key="2">
    <source>
        <dbReference type="EMBL" id="CAE0041320.1"/>
    </source>
</evidence>